<dbReference type="EMBL" id="JQSG02000002">
    <property type="protein sequence ID" value="OBS10227.1"/>
    <property type="molecule type" value="Genomic_DNA"/>
</dbReference>
<dbReference type="AlphaFoldDB" id="A0A1A6C6P0"/>
<name>A0A1A6C6P0_9GAMM</name>
<dbReference type="Proteomes" id="UP000029273">
    <property type="component" value="Unassembled WGS sequence"/>
</dbReference>
<gene>
    <name evidence="1" type="ORF">Thpro_021277</name>
</gene>
<sequence>MFRPLAHPNAIAATGRQEGAPWTPTTFWMRPLPWTRRAGKARRSRCTNRLWSSACANRADCLPMSALARPTAISATTKTRYIGWTEAPWNSLATTCCRGSRPWRIADAGRHAEATAEPFGLTSEAIAQKTFAPYLWVFDERLGRLPADD</sequence>
<dbReference type="STRING" id="160660.BJI67_03255"/>
<proteinExistence type="predicted"/>
<evidence type="ECO:0000313" key="1">
    <source>
        <dbReference type="EMBL" id="OBS10227.1"/>
    </source>
</evidence>
<keyword evidence="2" id="KW-1185">Reference proteome</keyword>
<accession>A0A1A6C6P0</accession>
<protein>
    <submittedName>
        <fullName evidence="1">Uncharacterized protein</fullName>
    </submittedName>
</protein>
<comment type="caution">
    <text evidence="1">The sequence shown here is derived from an EMBL/GenBank/DDBJ whole genome shotgun (WGS) entry which is preliminary data.</text>
</comment>
<reference evidence="1 2" key="1">
    <citation type="journal article" date="2014" name="Genome Announc.">
        <title>Draft Genome Sequence of the Iron-Oxidizing, Acidophilic, and Halotolerant 'Thiobacillus prosperus' Type Strain DSM 5130.</title>
        <authorList>
            <person name="Ossandon F.J."/>
            <person name="Cardenas J.P."/>
            <person name="Corbett M."/>
            <person name="Quatrini R."/>
            <person name="Holmes D.S."/>
            <person name="Watkin E."/>
        </authorList>
    </citation>
    <scope>NUCLEOTIDE SEQUENCE [LARGE SCALE GENOMIC DNA]</scope>
    <source>
        <strain evidence="1 2">DSM 5130</strain>
    </source>
</reference>
<organism evidence="1 2">
    <name type="scientific">Acidihalobacter prosperus</name>
    <dbReference type="NCBI Taxonomy" id="160660"/>
    <lineage>
        <taxon>Bacteria</taxon>
        <taxon>Pseudomonadati</taxon>
        <taxon>Pseudomonadota</taxon>
        <taxon>Gammaproteobacteria</taxon>
        <taxon>Chromatiales</taxon>
        <taxon>Ectothiorhodospiraceae</taxon>
        <taxon>Acidihalobacter</taxon>
    </lineage>
</organism>
<evidence type="ECO:0000313" key="2">
    <source>
        <dbReference type="Proteomes" id="UP000029273"/>
    </source>
</evidence>